<organism evidence="3">
    <name type="scientific">Triticum aestivum</name>
    <name type="common">Wheat</name>
    <dbReference type="NCBI Taxonomy" id="4565"/>
    <lineage>
        <taxon>Eukaryota</taxon>
        <taxon>Viridiplantae</taxon>
        <taxon>Streptophyta</taxon>
        <taxon>Embryophyta</taxon>
        <taxon>Tracheophyta</taxon>
        <taxon>Spermatophyta</taxon>
        <taxon>Magnoliopsida</taxon>
        <taxon>Liliopsida</taxon>
        <taxon>Poales</taxon>
        <taxon>Poaceae</taxon>
        <taxon>BOP clade</taxon>
        <taxon>Pooideae</taxon>
        <taxon>Triticodae</taxon>
        <taxon>Triticeae</taxon>
        <taxon>Triticinae</taxon>
        <taxon>Triticum</taxon>
    </lineage>
</organism>
<dbReference type="STRING" id="4565.A0A3B6RBH5"/>
<feature type="region of interest" description="Disordered" evidence="1">
    <location>
        <begin position="1"/>
        <end position="24"/>
    </location>
</feature>
<dbReference type="Gramene" id="TraesPARA_EIv1.0_2267340.1">
    <property type="protein sequence ID" value="TraesPARA_EIv1.0_2267340.1.CDS"/>
    <property type="gene ID" value="TraesPARA_EIv1.0_2267340"/>
</dbReference>
<sequence>MPSSVSHTKEQSVSNTNTSGELKSGAWADVEGEAAMPLHRAFLDGRVFAEAAYGGREFLFDFLWMVRIDAGTAEEVAMGWIDDRGACFFPVPKSGRKRKRGEPELEDGASSGVDERSSESSDTVESSIQPNPLPLSSTPRAAGLPRVGGGVAITAVHKVLQGPRSMVFQMQGQLLAAARGTDEGNAKFAWYGAPSADVAAAVEHRFGRMNSQCEDAATAMDNMDGVAFFGCVLTVNYAFPEKIKGGEQGWAVQPA</sequence>
<reference evidence="3" key="2">
    <citation type="submission" date="2018-10" db="UniProtKB">
        <authorList>
            <consortium name="EnsemblPlants"/>
        </authorList>
    </citation>
    <scope>IDENTIFICATION</scope>
</reference>
<dbReference type="Proteomes" id="UP000019116">
    <property type="component" value="Chromosome 7A"/>
</dbReference>
<dbReference type="Pfam" id="PF23467">
    <property type="entry name" value="WWE_5"/>
    <property type="match status" value="1"/>
</dbReference>
<dbReference type="OMA" id="RMNSQCE"/>
<dbReference type="InterPro" id="IPR044964">
    <property type="entry name" value="RCD1/SRO1-5"/>
</dbReference>
<accession>A0A3B6RBH5</accession>
<name>A0A3B6RBH5_WHEAT</name>
<dbReference type="Gramene" id="TraesCS7A03G0419100.1">
    <property type="protein sequence ID" value="TraesCS7A03G0419100.1.CDS"/>
    <property type="gene ID" value="TraesCS7A03G0419100"/>
</dbReference>
<dbReference type="Gramene" id="TraesNOR7A03G03906350.1">
    <property type="protein sequence ID" value="TraesNOR7A03G03906350.1"/>
    <property type="gene ID" value="TraesNOR7A03G03906350"/>
</dbReference>
<proteinExistence type="predicted"/>
<keyword evidence="4" id="KW-1185">Reference proteome</keyword>
<dbReference type="PANTHER" id="PTHR32263">
    <property type="entry name" value="INACTIVE POLY [ADP-RIBOSE] POLYMERASE SRO4-RELATED"/>
    <property type="match status" value="1"/>
</dbReference>
<dbReference type="Gramene" id="TraesJAG7A03G03844740.1">
    <property type="protein sequence ID" value="TraesJAG7A03G03844740.1"/>
    <property type="gene ID" value="TraesJAG7A03G03844740"/>
</dbReference>
<evidence type="ECO:0000313" key="3">
    <source>
        <dbReference type="EnsemblPlants" id="TraesCS7A02G179700.1"/>
    </source>
</evidence>
<feature type="compositionally biased region" description="Polar residues" evidence="1">
    <location>
        <begin position="128"/>
        <end position="139"/>
    </location>
</feature>
<feature type="compositionally biased region" description="Polar residues" evidence="1">
    <location>
        <begin position="1"/>
        <end position="21"/>
    </location>
</feature>
<dbReference type="PaxDb" id="4565-Traes_6BL_230A1A6AE.1"/>
<evidence type="ECO:0000256" key="1">
    <source>
        <dbReference type="SAM" id="MobiDB-lite"/>
    </source>
</evidence>
<reference evidence="3" key="1">
    <citation type="submission" date="2018-08" db="EMBL/GenBank/DDBJ databases">
        <authorList>
            <person name="Rossello M."/>
        </authorList>
    </citation>
    <scope>NUCLEOTIDE SEQUENCE [LARGE SCALE GENOMIC DNA]</scope>
    <source>
        <strain evidence="3">cv. Chinese Spring</strain>
    </source>
</reference>
<dbReference type="Gramene" id="TraesSYM7A03G03814640.1">
    <property type="protein sequence ID" value="TraesSYM7A03G03814640.1"/>
    <property type="gene ID" value="TraesSYM7A03G03814640"/>
</dbReference>
<dbReference type="InterPro" id="IPR057823">
    <property type="entry name" value="WWE_RCD1"/>
</dbReference>
<evidence type="ECO:0000313" key="4">
    <source>
        <dbReference type="Proteomes" id="UP000019116"/>
    </source>
</evidence>
<dbReference type="OrthoDB" id="6133115at2759"/>
<dbReference type="PANTHER" id="PTHR32263:SF19">
    <property type="entry name" value="OS03G0230300 PROTEIN"/>
    <property type="match status" value="1"/>
</dbReference>
<dbReference type="SMR" id="A0A3B6RBH5"/>
<dbReference type="Gramene" id="TraesCS7A02G179700.1">
    <property type="protein sequence ID" value="TraesCS7A02G179700.1"/>
    <property type="gene ID" value="TraesCS7A02G179700"/>
</dbReference>
<dbReference type="EnsemblPlants" id="TraesCS7A02G179700.1">
    <property type="protein sequence ID" value="TraesCS7A02G179700.1"/>
    <property type="gene ID" value="TraesCS7A02G179700"/>
</dbReference>
<dbReference type="Gramene" id="TraesMAC7A03G03864630.1">
    <property type="protein sequence ID" value="TraesMAC7A03G03864630.1"/>
    <property type="gene ID" value="TraesMAC7A03G03864630"/>
</dbReference>
<feature type="domain" description="RCD1 WWE" evidence="2">
    <location>
        <begin position="23"/>
        <end position="89"/>
    </location>
</feature>
<dbReference type="AlphaFoldDB" id="A0A3B6RBH5"/>
<dbReference type="Gramene" id="TraesLAC7A03G03816140.1">
    <property type="protein sequence ID" value="TraesLAC7A03G03816140.1"/>
    <property type="gene ID" value="TraesLAC7A03G03816140"/>
</dbReference>
<feature type="region of interest" description="Disordered" evidence="1">
    <location>
        <begin position="92"/>
        <end position="141"/>
    </location>
</feature>
<dbReference type="Gramene" id="TraesSTA7A03G03858360.1">
    <property type="protein sequence ID" value="TraesSTA7A03G03858360.1"/>
    <property type="gene ID" value="TraesSTA7A03G03858360"/>
</dbReference>
<evidence type="ECO:0000259" key="2">
    <source>
        <dbReference type="Pfam" id="PF23467"/>
    </source>
</evidence>
<protein>
    <recommendedName>
        <fullName evidence="2">RCD1 WWE domain-containing protein</fullName>
    </recommendedName>
</protein>